<feature type="non-terminal residue" evidence="3">
    <location>
        <position position="1"/>
    </location>
</feature>
<dbReference type="AlphaFoldDB" id="A0A226ENZ3"/>
<dbReference type="OrthoDB" id="5960337at2759"/>
<dbReference type="InterPro" id="IPR002921">
    <property type="entry name" value="Fungal_lipase-type"/>
</dbReference>
<dbReference type="Gene3D" id="3.40.50.1820">
    <property type="entry name" value="alpha/beta hydrolase"/>
    <property type="match status" value="1"/>
</dbReference>
<feature type="transmembrane region" description="Helical" evidence="1">
    <location>
        <begin position="181"/>
        <end position="200"/>
    </location>
</feature>
<dbReference type="EMBL" id="LNIX01000002">
    <property type="protein sequence ID" value="OXA59219.1"/>
    <property type="molecule type" value="Genomic_DNA"/>
</dbReference>
<gene>
    <name evidence="3" type="ORF">Fcan01_05116</name>
</gene>
<keyword evidence="1" id="KW-0472">Membrane</keyword>
<dbReference type="Pfam" id="PF01764">
    <property type="entry name" value="Lipase_3"/>
    <property type="match status" value="1"/>
</dbReference>
<dbReference type="GO" id="GO:0006629">
    <property type="term" value="P:lipid metabolic process"/>
    <property type="evidence" value="ECO:0007669"/>
    <property type="project" value="InterPro"/>
</dbReference>
<comment type="caution">
    <text evidence="3">The sequence shown here is derived from an EMBL/GenBank/DDBJ whole genome shotgun (WGS) entry which is preliminary data.</text>
</comment>
<sequence>FVLLFGNFSFPEKVNSETLLLPNLGISDILNLRNSTAKKTRIISYGPDLSSARKYVYLSAASYCFDLPKWTCPFCRIARNMGYEYSNTVSNPATNTFGIMAINKDAKEIVNPSNVFNTNRVISKVMGLVSGDFSGSHSQEYFSSGEESTVMVHYGCLNATKSLFNEVVVKLGKLLRRHPDYTVIMSGLGACIASIALYMLQQKINLPSDFPTPVSYAYFGYGEPRVGNKAFADYFNQQKARDPECGWDGMWVKKYG</sequence>
<dbReference type="CDD" id="cd00519">
    <property type="entry name" value="Lipase_3"/>
    <property type="match status" value="1"/>
</dbReference>
<proteinExistence type="predicted"/>
<reference evidence="3 4" key="1">
    <citation type="submission" date="2015-12" db="EMBL/GenBank/DDBJ databases">
        <title>The genome of Folsomia candida.</title>
        <authorList>
            <person name="Faddeeva A."/>
            <person name="Derks M.F."/>
            <person name="Anvar Y."/>
            <person name="Smit S."/>
            <person name="Van Straalen N."/>
            <person name="Roelofs D."/>
        </authorList>
    </citation>
    <scope>NUCLEOTIDE SEQUENCE [LARGE SCALE GENOMIC DNA]</scope>
    <source>
        <strain evidence="3 4">VU population</strain>
        <tissue evidence="3">Whole body</tissue>
    </source>
</reference>
<keyword evidence="4" id="KW-1185">Reference proteome</keyword>
<evidence type="ECO:0000313" key="3">
    <source>
        <dbReference type="EMBL" id="OXA59219.1"/>
    </source>
</evidence>
<protein>
    <submittedName>
        <fullName evidence="3">Lipase</fullName>
    </submittedName>
</protein>
<dbReference type="InterPro" id="IPR029058">
    <property type="entry name" value="AB_hydrolase_fold"/>
</dbReference>
<evidence type="ECO:0000313" key="4">
    <source>
        <dbReference type="Proteomes" id="UP000198287"/>
    </source>
</evidence>
<evidence type="ECO:0000259" key="2">
    <source>
        <dbReference type="Pfam" id="PF01764"/>
    </source>
</evidence>
<organism evidence="3 4">
    <name type="scientific">Folsomia candida</name>
    <name type="common">Springtail</name>
    <dbReference type="NCBI Taxonomy" id="158441"/>
    <lineage>
        <taxon>Eukaryota</taxon>
        <taxon>Metazoa</taxon>
        <taxon>Ecdysozoa</taxon>
        <taxon>Arthropoda</taxon>
        <taxon>Hexapoda</taxon>
        <taxon>Collembola</taxon>
        <taxon>Entomobryomorpha</taxon>
        <taxon>Isotomoidea</taxon>
        <taxon>Isotomidae</taxon>
        <taxon>Proisotominae</taxon>
        <taxon>Folsomia</taxon>
    </lineage>
</organism>
<keyword evidence="1" id="KW-1133">Transmembrane helix</keyword>
<feature type="domain" description="Fungal lipase-type" evidence="2">
    <location>
        <begin position="144"/>
        <end position="239"/>
    </location>
</feature>
<evidence type="ECO:0000256" key="1">
    <source>
        <dbReference type="SAM" id="Phobius"/>
    </source>
</evidence>
<keyword evidence="1" id="KW-0812">Transmembrane</keyword>
<accession>A0A226ENZ3</accession>
<dbReference type="SUPFAM" id="SSF53474">
    <property type="entry name" value="alpha/beta-Hydrolases"/>
    <property type="match status" value="1"/>
</dbReference>
<dbReference type="Proteomes" id="UP000198287">
    <property type="component" value="Unassembled WGS sequence"/>
</dbReference>
<name>A0A226ENZ3_FOLCA</name>